<accession>A0A5C3P741</accession>
<feature type="region of interest" description="Disordered" evidence="1">
    <location>
        <begin position="1"/>
        <end position="72"/>
    </location>
</feature>
<feature type="region of interest" description="Disordered" evidence="1">
    <location>
        <begin position="151"/>
        <end position="226"/>
    </location>
</feature>
<evidence type="ECO:0000313" key="3">
    <source>
        <dbReference type="Proteomes" id="UP000308197"/>
    </source>
</evidence>
<dbReference type="Proteomes" id="UP000308197">
    <property type="component" value="Unassembled WGS sequence"/>
</dbReference>
<feature type="compositionally biased region" description="Basic residues" evidence="1">
    <location>
        <begin position="1"/>
        <end position="10"/>
    </location>
</feature>
<evidence type="ECO:0000256" key="1">
    <source>
        <dbReference type="SAM" id="MobiDB-lite"/>
    </source>
</evidence>
<organism evidence="2 3">
    <name type="scientific">Polyporus arcularius HHB13444</name>
    <dbReference type="NCBI Taxonomy" id="1314778"/>
    <lineage>
        <taxon>Eukaryota</taxon>
        <taxon>Fungi</taxon>
        <taxon>Dikarya</taxon>
        <taxon>Basidiomycota</taxon>
        <taxon>Agaricomycotina</taxon>
        <taxon>Agaricomycetes</taxon>
        <taxon>Polyporales</taxon>
        <taxon>Polyporaceae</taxon>
        <taxon>Polyporus</taxon>
    </lineage>
</organism>
<evidence type="ECO:0000313" key="2">
    <source>
        <dbReference type="EMBL" id="TFK85464.1"/>
    </source>
</evidence>
<name>A0A5C3P741_9APHY</name>
<feature type="compositionally biased region" description="Polar residues" evidence="1">
    <location>
        <begin position="202"/>
        <end position="211"/>
    </location>
</feature>
<feature type="compositionally biased region" description="Basic and acidic residues" evidence="1">
    <location>
        <begin position="37"/>
        <end position="51"/>
    </location>
</feature>
<proteinExistence type="predicted"/>
<gene>
    <name evidence="2" type="ORF">K466DRAFT_566593</name>
</gene>
<dbReference type="InParanoid" id="A0A5C3P741"/>
<dbReference type="EMBL" id="ML211251">
    <property type="protein sequence ID" value="TFK85464.1"/>
    <property type="molecule type" value="Genomic_DNA"/>
</dbReference>
<protein>
    <submittedName>
        <fullName evidence="2">Uncharacterized protein</fullName>
    </submittedName>
</protein>
<reference evidence="2 3" key="1">
    <citation type="journal article" date="2019" name="Nat. Ecol. Evol.">
        <title>Megaphylogeny resolves global patterns of mushroom evolution.</title>
        <authorList>
            <person name="Varga T."/>
            <person name="Krizsan K."/>
            <person name="Foldi C."/>
            <person name="Dima B."/>
            <person name="Sanchez-Garcia M."/>
            <person name="Sanchez-Ramirez S."/>
            <person name="Szollosi G.J."/>
            <person name="Szarkandi J.G."/>
            <person name="Papp V."/>
            <person name="Albert L."/>
            <person name="Andreopoulos W."/>
            <person name="Angelini C."/>
            <person name="Antonin V."/>
            <person name="Barry K.W."/>
            <person name="Bougher N.L."/>
            <person name="Buchanan P."/>
            <person name="Buyck B."/>
            <person name="Bense V."/>
            <person name="Catcheside P."/>
            <person name="Chovatia M."/>
            <person name="Cooper J."/>
            <person name="Damon W."/>
            <person name="Desjardin D."/>
            <person name="Finy P."/>
            <person name="Geml J."/>
            <person name="Haridas S."/>
            <person name="Hughes K."/>
            <person name="Justo A."/>
            <person name="Karasinski D."/>
            <person name="Kautmanova I."/>
            <person name="Kiss B."/>
            <person name="Kocsube S."/>
            <person name="Kotiranta H."/>
            <person name="LaButti K.M."/>
            <person name="Lechner B.E."/>
            <person name="Liimatainen K."/>
            <person name="Lipzen A."/>
            <person name="Lukacs Z."/>
            <person name="Mihaltcheva S."/>
            <person name="Morgado L.N."/>
            <person name="Niskanen T."/>
            <person name="Noordeloos M.E."/>
            <person name="Ohm R.A."/>
            <person name="Ortiz-Santana B."/>
            <person name="Ovrebo C."/>
            <person name="Racz N."/>
            <person name="Riley R."/>
            <person name="Savchenko A."/>
            <person name="Shiryaev A."/>
            <person name="Soop K."/>
            <person name="Spirin V."/>
            <person name="Szebenyi C."/>
            <person name="Tomsovsky M."/>
            <person name="Tulloss R.E."/>
            <person name="Uehling J."/>
            <person name="Grigoriev I.V."/>
            <person name="Vagvolgyi C."/>
            <person name="Papp T."/>
            <person name="Martin F.M."/>
            <person name="Miettinen O."/>
            <person name="Hibbett D.S."/>
            <person name="Nagy L.G."/>
        </authorList>
    </citation>
    <scope>NUCLEOTIDE SEQUENCE [LARGE SCALE GENOMIC DNA]</scope>
    <source>
        <strain evidence="2 3">HHB13444</strain>
    </source>
</reference>
<sequence length="290" mass="31360">MSHPGNKKKSAQPTHQTELPQYGVGQRHPAVAAWHHTAPETPRRRVQEEPQGRMAPTRLQMGPPPPSYQVQSLGDAHNANEALYAQTPVYMNQPEQAVFQGQYMHTMAPAPVYMGDNPEGPRGPVHQVAAMSTETTEATTQKRSHMVRWNGEHDKSEDGPSYSAGSIEEPVTKKHKGKGKEPVMKKHKGKGKATTATHDPSPGSSGQSSTIVDVGEDDLGPTSASSLPASPLRTTVSSLTALMHAILNVLHAIDKLTMLMGMAHSVPTSFSMPLPSCHGRPRANIKWSMT</sequence>
<keyword evidence="3" id="KW-1185">Reference proteome</keyword>
<dbReference type="AlphaFoldDB" id="A0A5C3P741"/>